<evidence type="ECO:0000313" key="4">
    <source>
        <dbReference type="Proteomes" id="UP000651156"/>
    </source>
</evidence>
<dbReference type="Proteomes" id="UP000651156">
    <property type="component" value="Unassembled WGS sequence"/>
</dbReference>
<gene>
    <name evidence="3" type="ORF">IQ230_08375</name>
</gene>
<dbReference type="InterPro" id="IPR015233">
    <property type="entry name" value="Orange_carotenoid-bd_N"/>
</dbReference>
<keyword evidence="1" id="KW-0793">Thylakoid</keyword>
<keyword evidence="1" id="KW-0605">Phycobilisome</keyword>
<dbReference type="SUPFAM" id="SSF81930">
    <property type="entry name" value="Orange carotenoid protein, N-terminal domain"/>
    <property type="match status" value="1"/>
</dbReference>
<evidence type="ECO:0000256" key="1">
    <source>
        <dbReference type="PROSITE-ProRule" id="PRU01109"/>
    </source>
</evidence>
<organism evidence="3 4">
    <name type="scientific">Gloeocapsopsis crepidinum LEGE 06123</name>
    <dbReference type="NCBI Taxonomy" id="588587"/>
    <lineage>
        <taxon>Bacteria</taxon>
        <taxon>Bacillati</taxon>
        <taxon>Cyanobacteriota</taxon>
        <taxon>Cyanophyceae</taxon>
        <taxon>Oscillatoriophycideae</taxon>
        <taxon>Chroococcales</taxon>
        <taxon>Chroococcaceae</taxon>
        <taxon>Gloeocapsopsis</taxon>
    </lineage>
</organism>
<dbReference type="EMBL" id="JADEWN010000016">
    <property type="protein sequence ID" value="MBE9190373.1"/>
    <property type="molecule type" value="Genomic_DNA"/>
</dbReference>
<reference evidence="3 4" key="1">
    <citation type="submission" date="2020-10" db="EMBL/GenBank/DDBJ databases">
        <authorList>
            <person name="Castelo-Branco R."/>
            <person name="Eusebio N."/>
            <person name="Adriana R."/>
            <person name="Vieira A."/>
            <person name="Brugerolle De Fraissinette N."/>
            <person name="Rezende De Castro R."/>
            <person name="Schneider M.P."/>
            <person name="Vasconcelos V."/>
            <person name="Leao P.N."/>
        </authorList>
    </citation>
    <scope>NUCLEOTIDE SEQUENCE [LARGE SCALE GENOMIC DNA]</scope>
    <source>
        <strain evidence="3 4">LEGE 06123</strain>
    </source>
</reference>
<evidence type="ECO:0000259" key="2">
    <source>
        <dbReference type="PROSITE" id="PS51773"/>
    </source>
</evidence>
<proteinExistence type="inferred from homology"/>
<keyword evidence="1" id="KW-0042">Antenna complex</keyword>
<dbReference type="InterPro" id="IPR036917">
    <property type="entry name" value="Orange_carotenoid-bd_N_sf"/>
</dbReference>
<sequence>MTSSPNTNQPQALSDETQKVVQAFDGLETDAKLAWFYLVYKKMGSSITPAAPAATDPELAPMLLGDYYELSDNEQLAVMRQIVNREESEYSRAYGALKENNQLMVWYAWAQAMGDSVVGMPNDYQPTEAINSLLSQIEGLDFDDQISIFRTIASQMGYTDVKPIETQAQTGKTSSL</sequence>
<dbReference type="RefSeq" id="WP_193931563.1">
    <property type="nucleotide sequence ID" value="NZ_CAWPMZ010000034.1"/>
</dbReference>
<dbReference type="Gene3D" id="1.10.2090.10">
    <property type="entry name" value="Orange carotenoid-binding protein, N-terminal domain"/>
    <property type="match status" value="1"/>
</dbReference>
<dbReference type="Pfam" id="PF09150">
    <property type="entry name" value="Carot_N"/>
    <property type="match status" value="1"/>
</dbReference>
<feature type="domain" description="OCP N-terminal" evidence="2">
    <location>
        <begin position="14"/>
        <end position="164"/>
    </location>
</feature>
<keyword evidence="1" id="KW-0472">Membrane</keyword>
<comment type="similarity">
    <text evidence="1">Belongs to the orange carotenoid-binding protein family.</text>
</comment>
<evidence type="ECO:0000313" key="3">
    <source>
        <dbReference type="EMBL" id="MBE9190373.1"/>
    </source>
</evidence>
<name>A0ABR9USP1_9CHRO</name>
<keyword evidence="4" id="KW-1185">Reference proteome</keyword>
<protein>
    <submittedName>
        <fullName evidence="3">Orange carotenoid protein</fullName>
    </submittedName>
</protein>
<keyword evidence="1" id="KW-0157">Chromophore</keyword>
<dbReference type="PROSITE" id="PS51773">
    <property type="entry name" value="OCP_N"/>
    <property type="match status" value="1"/>
</dbReference>
<comment type="caution">
    <text evidence="3">The sequence shown here is derived from an EMBL/GenBank/DDBJ whole genome shotgun (WGS) entry which is preliminary data.</text>
</comment>
<accession>A0ABR9USP1</accession>